<gene>
    <name evidence="2" type="ORF">BCR34DRAFT_602337</name>
</gene>
<evidence type="ECO:0000313" key="2">
    <source>
        <dbReference type="EMBL" id="ORY10118.1"/>
    </source>
</evidence>
<dbReference type="STRING" id="1231657.A0A1Y1ZIN9"/>
<dbReference type="Pfam" id="PF14226">
    <property type="entry name" value="DIOX_N"/>
    <property type="match status" value="1"/>
</dbReference>
<dbReference type="Gene3D" id="2.60.120.330">
    <property type="entry name" value="B-lactam Antibiotic, Isopenicillin N Synthase, Chain"/>
    <property type="match status" value="2"/>
</dbReference>
<name>A0A1Y1ZIN9_9PLEO</name>
<organism evidence="2 3">
    <name type="scientific">Clohesyomyces aquaticus</name>
    <dbReference type="NCBI Taxonomy" id="1231657"/>
    <lineage>
        <taxon>Eukaryota</taxon>
        <taxon>Fungi</taxon>
        <taxon>Dikarya</taxon>
        <taxon>Ascomycota</taxon>
        <taxon>Pezizomycotina</taxon>
        <taxon>Dothideomycetes</taxon>
        <taxon>Pleosporomycetidae</taxon>
        <taxon>Pleosporales</taxon>
        <taxon>Lindgomycetaceae</taxon>
        <taxon>Clohesyomyces</taxon>
    </lineage>
</organism>
<dbReference type="InterPro" id="IPR027443">
    <property type="entry name" value="IPNS-like_sf"/>
</dbReference>
<dbReference type="AlphaFoldDB" id="A0A1Y1ZIN9"/>
<feature type="domain" description="Non-haem dioxygenase N-terminal" evidence="1">
    <location>
        <begin position="63"/>
        <end position="123"/>
    </location>
</feature>
<dbReference type="OrthoDB" id="288590at2759"/>
<accession>A0A1Y1ZIN9</accession>
<proteinExistence type="predicted"/>
<dbReference type="Proteomes" id="UP000193144">
    <property type="component" value="Unassembled WGS sequence"/>
</dbReference>
<evidence type="ECO:0000313" key="3">
    <source>
        <dbReference type="Proteomes" id="UP000193144"/>
    </source>
</evidence>
<dbReference type="InterPro" id="IPR026992">
    <property type="entry name" value="DIOX_N"/>
</dbReference>
<dbReference type="EMBL" id="MCFA01000077">
    <property type="protein sequence ID" value="ORY10118.1"/>
    <property type="molecule type" value="Genomic_DNA"/>
</dbReference>
<reference evidence="2 3" key="1">
    <citation type="submission" date="2016-07" db="EMBL/GenBank/DDBJ databases">
        <title>Pervasive Adenine N6-methylation of Active Genes in Fungi.</title>
        <authorList>
            <consortium name="DOE Joint Genome Institute"/>
            <person name="Mondo S.J."/>
            <person name="Dannebaum R.O."/>
            <person name="Kuo R.C."/>
            <person name="Labutti K."/>
            <person name="Haridas S."/>
            <person name="Kuo A."/>
            <person name="Salamov A."/>
            <person name="Ahrendt S.R."/>
            <person name="Lipzen A."/>
            <person name="Sullivan W."/>
            <person name="Andreopoulos W.B."/>
            <person name="Clum A."/>
            <person name="Lindquist E."/>
            <person name="Daum C."/>
            <person name="Ramamoorthy G.K."/>
            <person name="Gryganskyi A."/>
            <person name="Culley D."/>
            <person name="Magnuson J.K."/>
            <person name="James T.Y."/>
            <person name="O'Malley M.A."/>
            <person name="Stajich J.E."/>
            <person name="Spatafora J.W."/>
            <person name="Visel A."/>
            <person name="Grigoriev I.V."/>
        </authorList>
    </citation>
    <scope>NUCLEOTIDE SEQUENCE [LARGE SCALE GENOMIC DNA]</scope>
    <source>
        <strain evidence="2 3">CBS 115471</strain>
    </source>
</reference>
<protein>
    <recommendedName>
        <fullName evidence="1">Non-haem dioxygenase N-terminal domain-containing protein</fullName>
    </recommendedName>
</protein>
<comment type="caution">
    <text evidence="2">The sequence shown here is derived from an EMBL/GenBank/DDBJ whole genome shotgun (WGS) entry which is preliminary data.</text>
</comment>
<sequence length="238" mass="26544">MTAPEQEYVYYHVGGKRGSRPVLRGSAAKDTFESIPFVDVSGLFSSSPEDRKKVANEIGKAWVISDTFETVKKFFAMPIEDKMELHLHKSKGLRGYEPLFETRLEGTGREDMKEAFTIGDDPWEPEQTAPTPRPFGTQAQLLAARIPVFPSSNDRGKDAKDIGLGAHTDYSFFTLVHRVLDRSGEERYSMPFFFSPNREAMLEVVPTCRGEGEKSEPVNAGNYFIYGEAEGGEVAASE</sequence>
<keyword evidence="3" id="KW-1185">Reference proteome</keyword>
<dbReference type="SUPFAM" id="SSF51197">
    <property type="entry name" value="Clavaminate synthase-like"/>
    <property type="match status" value="1"/>
</dbReference>
<evidence type="ECO:0000259" key="1">
    <source>
        <dbReference type="Pfam" id="PF14226"/>
    </source>
</evidence>